<comment type="similarity">
    <text evidence="1">Belongs to the LysR transcriptional regulatory family.</text>
</comment>
<dbReference type="InterPro" id="IPR000847">
    <property type="entry name" value="LysR_HTH_N"/>
</dbReference>
<evidence type="ECO:0000259" key="2">
    <source>
        <dbReference type="PROSITE" id="PS50931"/>
    </source>
</evidence>
<dbReference type="InterPro" id="IPR058163">
    <property type="entry name" value="LysR-type_TF_proteobact-type"/>
</dbReference>
<sequence length="72" mass="7650">MEDRFAGIRDFVLAVDKGSLTAAAAALGLTGSAVGKSISKLEARLGLQLLHSTTRRIDLTSEGEAYLLSCRR</sequence>
<feature type="non-terminal residue" evidence="3">
    <location>
        <position position="72"/>
    </location>
</feature>
<dbReference type="InterPro" id="IPR036388">
    <property type="entry name" value="WH-like_DNA-bd_sf"/>
</dbReference>
<dbReference type="EMBL" id="JANUGX010000051">
    <property type="protein sequence ID" value="MCS0592588.1"/>
    <property type="molecule type" value="Genomic_DNA"/>
</dbReference>
<evidence type="ECO:0000313" key="4">
    <source>
        <dbReference type="Proteomes" id="UP001205560"/>
    </source>
</evidence>
<name>A0ABT2AEL8_9BURK</name>
<gene>
    <name evidence="3" type="ORF">NX782_25735</name>
</gene>
<dbReference type="Pfam" id="PF00126">
    <property type="entry name" value="HTH_1"/>
    <property type="match status" value="1"/>
</dbReference>
<dbReference type="PROSITE" id="PS50931">
    <property type="entry name" value="HTH_LYSR"/>
    <property type="match status" value="1"/>
</dbReference>
<comment type="caution">
    <text evidence="3">The sequence shown here is derived from an EMBL/GenBank/DDBJ whole genome shotgun (WGS) entry which is preliminary data.</text>
</comment>
<protein>
    <submittedName>
        <fullName evidence="3">LysR family transcriptional regulator</fullName>
    </submittedName>
</protein>
<dbReference type="InterPro" id="IPR036390">
    <property type="entry name" value="WH_DNA-bd_sf"/>
</dbReference>
<dbReference type="PANTHER" id="PTHR30537:SF5">
    <property type="entry name" value="HTH-TYPE TRANSCRIPTIONAL ACTIVATOR TTDR-RELATED"/>
    <property type="match status" value="1"/>
</dbReference>
<accession>A0ABT2AEL8</accession>
<keyword evidence="4" id="KW-1185">Reference proteome</keyword>
<reference evidence="3 4" key="1">
    <citation type="submission" date="2022-08" db="EMBL/GenBank/DDBJ databases">
        <title>Reclassification of Massilia species as members of the genera Telluria, Duganella, Pseudoduganella, Mokoshia gen. nov. and Zemynaea gen. nov. using orthogonal and non-orthogonal genome-based approaches.</title>
        <authorList>
            <person name="Bowman J.P."/>
        </authorList>
    </citation>
    <scope>NUCLEOTIDE SEQUENCE [LARGE SCALE GENOMIC DNA]</scope>
    <source>
        <strain evidence="3 4">LMG 28164</strain>
    </source>
</reference>
<dbReference type="SUPFAM" id="SSF46785">
    <property type="entry name" value="Winged helix' DNA-binding domain"/>
    <property type="match status" value="1"/>
</dbReference>
<organism evidence="3 4">
    <name type="scientific">Massilia norwichensis</name>
    <dbReference type="NCBI Taxonomy" id="1442366"/>
    <lineage>
        <taxon>Bacteria</taxon>
        <taxon>Pseudomonadati</taxon>
        <taxon>Pseudomonadota</taxon>
        <taxon>Betaproteobacteria</taxon>
        <taxon>Burkholderiales</taxon>
        <taxon>Oxalobacteraceae</taxon>
        <taxon>Telluria group</taxon>
        <taxon>Massilia</taxon>
    </lineage>
</organism>
<feature type="domain" description="HTH lysR-type" evidence="2">
    <location>
        <begin position="1"/>
        <end position="60"/>
    </location>
</feature>
<evidence type="ECO:0000256" key="1">
    <source>
        <dbReference type="ARBA" id="ARBA00009437"/>
    </source>
</evidence>
<dbReference type="Gene3D" id="1.10.10.10">
    <property type="entry name" value="Winged helix-like DNA-binding domain superfamily/Winged helix DNA-binding domain"/>
    <property type="match status" value="1"/>
</dbReference>
<evidence type="ECO:0000313" key="3">
    <source>
        <dbReference type="EMBL" id="MCS0592588.1"/>
    </source>
</evidence>
<dbReference type="PANTHER" id="PTHR30537">
    <property type="entry name" value="HTH-TYPE TRANSCRIPTIONAL REGULATOR"/>
    <property type="match status" value="1"/>
</dbReference>
<dbReference type="Proteomes" id="UP001205560">
    <property type="component" value="Unassembled WGS sequence"/>
</dbReference>
<dbReference type="RefSeq" id="WP_258848355.1">
    <property type="nucleotide sequence ID" value="NZ_JANUGX010000051.1"/>
</dbReference>
<proteinExistence type="inferred from homology"/>